<keyword evidence="3" id="KW-1185">Reference proteome</keyword>
<protein>
    <submittedName>
        <fullName evidence="2">Methyl-CpG-binding domain-containing protein 4-like</fullName>
    </submittedName>
</protein>
<evidence type="ECO:0000256" key="1">
    <source>
        <dbReference type="SAM" id="MobiDB-lite"/>
    </source>
</evidence>
<proteinExistence type="predicted"/>
<reference evidence="2" key="1">
    <citation type="journal article" date="2023" name="GigaByte">
        <title>Genome assembly of the bearded iris, Iris pallida Lam.</title>
        <authorList>
            <person name="Bruccoleri R.E."/>
            <person name="Oakeley E.J."/>
            <person name="Faust A.M.E."/>
            <person name="Altorfer M."/>
            <person name="Dessus-Babus S."/>
            <person name="Burckhardt D."/>
            <person name="Oertli M."/>
            <person name="Naumann U."/>
            <person name="Petersen F."/>
            <person name="Wong J."/>
        </authorList>
    </citation>
    <scope>NUCLEOTIDE SEQUENCE</scope>
    <source>
        <strain evidence="2">GSM-AAB239-AS_SAM_17_03QT</strain>
    </source>
</reference>
<dbReference type="EMBL" id="JANAVB010041020">
    <property type="protein sequence ID" value="KAJ6797046.1"/>
    <property type="molecule type" value="Genomic_DNA"/>
</dbReference>
<name>A0AAX6DZ59_IRIPA</name>
<evidence type="ECO:0000313" key="3">
    <source>
        <dbReference type="Proteomes" id="UP001140949"/>
    </source>
</evidence>
<gene>
    <name evidence="2" type="ORF">M6B38_110715</name>
</gene>
<sequence>MCTHFGQLWIGELLEFVTTIRLLVKCKPIRLLFILIYSRSRTYRVLDRGGGVGSAVDVGGGRAARGEVVVVGGEEEEAPEQEGRESKSRRREERKTVAE</sequence>
<reference evidence="2" key="2">
    <citation type="submission" date="2023-04" db="EMBL/GenBank/DDBJ databases">
        <authorList>
            <person name="Bruccoleri R.E."/>
            <person name="Oakeley E.J."/>
            <person name="Faust A.-M."/>
            <person name="Dessus-Babus S."/>
            <person name="Altorfer M."/>
            <person name="Burckhardt D."/>
            <person name="Oertli M."/>
            <person name="Naumann U."/>
            <person name="Petersen F."/>
            <person name="Wong J."/>
        </authorList>
    </citation>
    <scope>NUCLEOTIDE SEQUENCE</scope>
    <source>
        <strain evidence="2">GSM-AAB239-AS_SAM_17_03QT</strain>
        <tissue evidence="2">Leaf</tissue>
    </source>
</reference>
<feature type="compositionally biased region" description="Basic and acidic residues" evidence="1">
    <location>
        <begin position="81"/>
        <end position="99"/>
    </location>
</feature>
<dbReference type="AlphaFoldDB" id="A0AAX6DZ59"/>
<comment type="caution">
    <text evidence="2">The sequence shown here is derived from an EMBL/GenBank/DDBJ whole genome shotgun (WGS) entry which is preliminary data.</text>
</comment>
<feature type="region of interest" description="Disordered" evidence="1">
    <location>
        <begin position="71"/>
        <end position="99"/>
    </location>
</feature>
<dbReference type="Proteomes" id="UP001140949">
    <property type="component" value="Unassembled WGS sequence"/>
</dbReference>
<evidence type="ECO:0000313" key="2">
    <source>
        <dbReference type="EMBL" id="KAJ6797046.1"/>
    </source>
</evidence>
<organism evidence="2 3">
    <name type="scientific">Iris pallida</name>
    <name type="common">Sweet iris</name>
    <dbReference type="NCBI Taxonomy" id="29817"/>
    <lineage>
        <taxon>Eukaryota</taxon>
        <taxon>Viridiplantae</taxon>
        <taxon>Streptophyta</taxon>
        <taxon>Embryophyta</taxon>
        <taxon>Tracheophyta</taxon>
        <taxon>Spermatophyta</taxon>
        <taxon>Magnoliopsida</taxon>
        <taxon>Liliopsida</taxon>
        <taxon>Asparagales</taxon>
        <taxon>Iridaceae</taxon>
        <taxon>Iridoideae</taxon>
        <taxon>Irideae</taxon>
        <taxon>Iris</taxon>
    </lineage>
</organism>
<accession>A0AAX6DZ59</accession>